<feature type="chain" id="PRO_5046006223" evidence="1">
    <location>
        <begin position="25"/>
        <end position="232"/>
    </location>
</feature>
<organism evidence="2 3">
    <name type="scientific">Flavobacterium chungangensis</name>
    <dbReference type="NCBI Taxonomy" id="2708132"/>
    <lineage>
        <taxon>Bacteria</taxon>
        <taxon>Pseudomonadati</taxon>
        <taxon>Bacteroidota</taxon>
        <taxon>Flavobacteriia</taxon>
        <taxon>Flavobacteriales</taxon>
        <taxon>Flavobacteriaceae</taxon>
        <taxon>Flavobacterium</taxon>
    </lineage>
</organism>
<accession>A0ABV8ZDB7</accession>
<keyword evidence="3" id="KW-1185">Reference proteome</keyword>
<protein>
    <submittedName>
        <fullName evidence="2">Uncharacterized protein</fullName>
    </submittedName>
</protein>
<feature type="signal peptide" evidence="1">
    <location>
        <begin position="1"/>
        <end position="24"/>
    </location>
</feature>
<gene>
    <name evidence="2" type="ORF">ACFO3N_13485</name>
</gene>
<name>A0ABV8ZDB7_9FLAO</name>
<dbReference type="EMBL" id="JBHSFY010000007">
    <property type="protein sequence ID" value="MFC4478082.1"/>
    <property type="molecule type" value="Genomic_DNA"/>
</dbReference>
<reference evidence="3" key="1">
    <citation type="journal article" date="2019" name="Int. J. Syst. Evol. Microbiol.">
        <title>The Global Catalogue of Microorganisms (GCM) 10K type strain sequencing project: providing services to taxonomists for standard genome sequencing and annotation.</title>
        <authorList>
            <consortium name="The Broad Institute Genomics Platform"/>
            <consortium name="The Broad Institute Genome Sequencing Center for Infectious Disease"/>
            <person name="Wu L."/>
            <person name="Ma J."/>
        </authorList>
    </citation>
    <scope>NUCLEOTIDE SEQUENCE [LARGE SCALE GENOMIC DNA]</scope>
    <source>
        <strain evidence="3">NBRC 103627</strain>
    </source>
</reference>
<evidence type="ECO:0000313" key="3">
    <source>
        <dbReference type="Proteomes" id="UP001596003"/>
    </source>
</evidence>
<comment type="caution">
    <text evidence="2">The sequence shown here is derived from an EMBL/GenBank/DDBJ whole genome shotgun (WGS) entry which is preliminary data.</text>
</comment>
<dbReference type="RefSeq" id="WP_379798482.1">
    <property type="nucleotide sequence ID" value="NZ_JBHSFY010000007.1"/>
</dbReference>
<evidence type="ECO:0000313" key="2">
    <source>
        <dbReference type="EMBL" id="MFC4478082.1"/>
    </source>
</evidence>
<sequence length="232" mass="26272">MKTRITLLLVSSLFFTWSCSTTSAYEENIIANKEIERKGDVYLLIPSTKDTLYYKDLSKKDFYSHKENLDLIKDIFANPEKYGLSNEGENNDKSIYTNSNGFLIRKGGENNSLNTGKALFDDNDGPGATFHVYGEQTICDGLMTQESMDFLIDNSCPYNMDPMILLLAGKDSPNGYRPSNIAFMSANDRVFHDGKNHYIVLEAIVYTWSRAWTENFEAAMAVDPVDCIVRLQ</sequence>
<keyword evidence="1" id="KW-0732">Signal</keyword>
<dbReference type="Proteomes" id="UP001596003">
    <property type="component" value="Unassembled WGS sequence"/>
</dbReference>
<evidence type="ECO:0000256" key="1">
    <source>
        <dbReference type="SAM" id="SignalP"/>
    </source>
</evidence>
<proteinExistence type="predicted"/>